<dbReference type="Proteomes" id="UP000406256">
    <property type="component" value="Unassembled WGS sequence"/>
</dbReference>
<dbReference type="InterPro" id="IPR051551">
    <property type="entry name" value="Autotransporter_adhesion"/>
</dbReference>
<evidence type="ECO:0000256" key="2">
    <source>
        <dbReference type="SAM" id="SignalP"/>
    </source>
</evidence>
<organism evidence="4 5">
    <name type="scientific">Pandoraea anhela</name>
    <dbReference type="NCBI Taxonomy" id="2508295"/>
    <lineage>
        <taxon>Bacteria</taxon>
        <taxon>Pseudomonadati</taxon>
        <taxon>Pseudomonadota</taxon>
        <taxon>Betaproteobacteria</taxon>
        <taxon>Burkholderiales</taxon>
        <taxon>Burkholderiaceae</taxon>
        <taxon>Pandoraea</taxon>
    </lineage>
</organism>
<dbReference type="InterPro" id="IPR006315">
    <property type="entry name" value="OM_autotransptr_brl_dom"/>
</dbReference>
<dbReference type="SUPFAM" id="SSF51126">
    <property type="entry name" value="Pectin lyase-like"/>
    <property type="match status" value="1"/>
</dbReference>
<accession>A0A5E4TAJ6</accession>
<dbReference type="CDD" id="cd01343">
    <property type="entry name" value="PL1_Passenger_AT"/>
    <property type="match status" value="1"/>
</dbReference>
<dbReference type="SUPFAM" id="SSF103515">
    <property type="entry name" value="Autotransporter"/>
    <property type="match status" value="1"/>
</dbReference>
<dbReference type="Pfam" id="PF03212">
    <property type="entry name" value="Pertactin"/>
    <property type="match status" value="1"/>
</dbReference>
<evidence type="ECO:0000259" key="3">
    <source>
        <dbReference type="PROSITE" id="PS51208"/>
    </source>
</evidence>
<dbReference type="Pfam" id="PF03797">
    <property type="entry name" value="Autotransporter"/>
    <property type="match status" value="1"/>
</dbReference>
<dbReference type="GO" id="GO:0019867">
    <property type="term" value="C:outer membrane"/>
    <property type="evidence" value="ECO:0007669"/>
    <property type="project" value="InterPro"/>
</dbReference>
<feature type="signal peptide" evidence="2">
    <location>
        <begin position="1"/>
        <end position="32"/>
    </location>
</feature>
<dbReference type="InterPro" id="IPR003991">
    <property type="entry name" value="Pertactin_virulence_factor"/>
</dbReference>
<keyword evidence="1 2" id="KW-0732">Signal</keyword>
<dbReference type="PRINTS" id="PR01484">
    <property type="entry name" value="PRTACTNFAMLY"/>
</dbReference>
<keyword evidence="5" id="KW-1185">Reference proteome</keyword>
<dbReference type="InterPro" id="IPR011050">
    <property type="entry name" value="Pectin_lyase_fold/virulence"/>
</dbReference>
<dbReference type="InterPro" id="IPR036709">
    <property type="entry name" value="Autotransporte_beta_dom_sf"/>
</dbReference>
<dbReference type="PANTHER" id="PTHR35037:SF7">
    <property type="entry name" value="AUTOTRANSPORTER"/>
    <property type="match status" value="1"/>
</dbReference>
<feature type="domain" description="Autotransporter" evidence="3">
    <location>
        <begin position="518"/>
        <end position="786"/>
    </location>
</feature>
<name>A0A5E4TAJ6_9BURK</name>
<dbReference type="InterPro" id="IPR012332">
    <property type="entry name" value="Autotransporter_pectin_lyase_C"/>
</dbReference>
<sequence length="786" mass="83773">MSHVSSSRRFAMRAIPASILVALSTYAGSAKAIDISCAVIPINCLINIVTPQQANGSVITVRNNGRALISGLAGGETSPQYLHINIGGSVEASNLIFRGPGSDTPYGRGLVSVSDGSQMFMSNSRIEARPGDFSVGGAEAVGLWVFRRTRTEETNRPSVAHLENVDVSGVGRAVIITGASQLEMTGGSVTSTFATGPIGAAVQVTDSNFNTFGTKINGFYNGIVVTTDPMMSANEPFHSSRLILANSEITSGQSSAIRIDRQRLGHDDTRISVVLANDTKVNAGNGVILEAGFDQRYLKPFELDVAVDNSKLEGDFKFNTQVDSDLLLTNNAEVTGRIEGVKLLRLEDGGQWRLVEDTTATTVTMADGVIDIHGTATDGQYRTLDIGSLSGEGEFRMQTNLETGESDRLNLTNGDSTGNFRLAVKNVGTEALVPVEGLVYDAGGNAQFAIVGDKVDLGAYSYSLEKQQVDGQTVWQLVRDGGTSISTDTVMGVVGATPTVWLGEMTTLRARMGEMRLHEPKDGGVWARTFGNRYNAKPASGQGYRQDQWGVLFGADRAVAQTQNGTWYAGAMAGTSTSNLKFGVGSNGAIESYTVGGYATWIGKNGYYFDGVLKYNRYNAELNARMRDGVMSAGEYSNNGFGASAEFGRRLGFGNGWFVEPYAQVAAMTAGAADFSLDNGMVARSSRTTSIQTSLGATLGKTFETSKGTFQPYVRAAVIQDFAKNNKVTINGNEFNNDLSGTRVEVGAGLAAQMQKNLQAYLDASYSGGKRLDKPWGVNVGVRYTF</sequence>
<evidence type="ECO:0000313" key="4">
    <source>
        <dbReference type="EMBL" id="VVD83484.1"/>
    </source>
</evidence>
<dbReference type="OrthoDB" id="8932702at2"/>
<feature type="chain" id="PRO_5023029064" evidence="2">
    <location>
        <begin position="33"/>
        <end position="786"/>
    </location>
</feature>
<dbReference type="EMBL" id="CABPSB010000003">
    <property type="protein sequence ID" value="VVD83484.1"/>
    <property type="molecule type" value="Genomic_DNA"/>
</dbReference>
<dbReference type="PROSITE" id="PS51208">
    <property type="entry name" value="AUTOTRANSPORTER"/>
    <property type="match status" value="1"/>
</dbReference>
<dbReference type="Gene3D" id="2.160.20.20">
    <property type="match status" value="1"/>
</dbReference>
<protein>
    <submittedName>
        <fullName evidence="4">Putative autotransporter</fullName>
    </submittedName>
</protein>
<dbReference type="InterPro" id="IPR004899">
    <property type="entry name" value="Pertactin_central"/>
</dbReference>
<reference evidence="4 5" key="1">
    <citation type="submission" date="2019-08" db="EMBL/GenBank/DDBJ databases">
        <authorList>
            <person name="Peeters C."/>
        </authorList>
    </citation>
    <scope>NUCLEOTIDE SEQUENCE [LARGE SCALE GENOMIC DNA]</scope>
    <source>
        <strain evidence="4 5">LMG 31108</strain>
    </source>
</reference>
<dbReference type="PANTHER" id="PTHR35037">
    <property type="entry name" value="C-TERMINAL REGION OF AIDA-LIKE PROTEIN"/>
    <property type="match status" value="1"/>
</dbReference>
<dbReference type="AlphaFoldDB" id="A0A5E4TAJ6"/>
<dbReference type="SMART" id="SM00869">
    <property type="entry name" value="Autotransporter"/>
    <property type="match status" value="1"/>
</dbReference>
<proteinExistence type="predicted"/>
<gene>
    <name evidence="4" type="ORF">PAN31108_01233</name>
</gene>
<dbReference type="NCBIfam" id="TIGR01414">
    <property type="entry name" value="autotrans_barl"/>
    <property type="match status" value="1"/>
</dbReference>
<dbReference type="Gene3D" id="2.40.128.130">
    <property type="entry name" value="Autotransporter beta-domain"/>
    <property type="match status" value="1"/>
</dbReference>
<evidence type="ECO:0000313" key="5">
    <source>
        <dbReference type="Proteomes" id="UP000406256"/>
    </source>
</evidence>
<dbReference type="InterPro" id="IPR005546">
    <property type="entry name" value="Autotransporte_beta"/>
</dbReference>
<evidence type="ECO:0000256" key="1">
    <source>
        <dbReference type="ARBA" id="ARBA00022729"/>
    </source>
</evidence>